<accession>A0A1M6C5G8</accession>
<dbReference type="InterPro" id="IPR025943">
    <property type="entry name" value="Sigma_54_int_dom_ATP-bd_2"/>
</dbReference>
<dbReference type="Gene3D" id="3.30.450.20">
    <property type="entry name" value="PAS domain"/>
    <property type="match status" value="1"/>
</dbReference>
<evidence type="ECO:0000256" key="1">
    <source>
        <dbReference type="ARBA" id="ARBA00022741"/>
    </source>
</evidence>
<keyword evidence="5" id="KW-1185">Reference proteome</keyword>
<dbReference type="OrthoDB" id="5411866at2"/>
<dbReference type="Proteomes" id="UP000184052">
    <property type="component" value="Unassembled WGS sequence"/>
</dbReference>
<name>A0A1M6C5G8_9FIRM</name>
<dbReference type="AlphaFoldDB" id="A0A1M6C5G8"/>
<evidence type="ECO:0000256" key="2">
    <source>
        <dbReference type="ARBA" id="ARBA00022840"/>
    </source>
</evidence>
<dbReference type="Gene3D" id="1.10.8.60">
    <property type="match status" value="1"/>
</dbReference>
<proteinExistence type="predicted"/>
<evidence type="ECO:0000313" key="4">
    <source>
        <dbReference type="EMBL" id="SHI55978.1"/>
    </source>
</evidence>
<evidence type="ECO:0000259" key="3">
    <source>
        <dbReference type="PROSITE" id="PS50045"/>
    </source>
</evidence>
<dbReference type="STRING" id="1121476.SAMN02745751_00580"/>
<dbReference type="GO" id="GO:0005524">
    <property type="term" value="F:ATP binding"/>
    <property type="evidence" value="ECO:0007669"/>
    <property type="project" value="UniProtKB-KW"/>
</dbReference>
<dbReference type="InterPro" id="IPR035965">
    <property type="entry name" value="PAS-like_dom_sf"/>
</dbReference>
<reference evidence="4 5" key="1">
    <citation type="submission" date="2016-11" db="EMBL/GenBank/DDBJ databases">
        <authorList>
            <person name="Jaros S."/>
            <person name="Januszkiewicz K."/>
            <person name="Wedrychowicz H."/>
        </authorList>
    </citation>
    <scope>NUCLEOTIDE SEQUENCE [LARGE SCALE GENOMIC DNA]</scope>
    <source>
        <strain evidence="4 5">DSM 17477</strain>
    </source>
</reference>
<dbReference type="Pfam" id="PF00158">
    <property type="entry name" value="Sigma54_activat"/>
    <property type="match status" value="1"/>
</dbReference>
<feature type="domain" description="Sigma-54 factor interaction" evidence="3">
    <location>
        <begin position="142"/>
        <end position="370"/>
    </location>
</feature>
<gene>
    <name evidence="4" type="ORF">SAMN02745751_00580</name>
</gene>
<protein>
    <submittedName>
        <fullName evidence="4">Arginine utilization regulatory protein</fullName>
    </submittedName>
</protein>
<dbReference type="InterPro" id="IPR058031">
    <property type="entry name" value="AAA_lid_NorR"/>
</dbReference>
<dbReference type="PROSITE" id="PS00676">
    <property type="entry name" value="SIGMA54_INTERACT_2"/>
    <property type="match status" value="1"/>
</dbReference>
<dbReference type="CDD" id="cd00009">
    <property type="entry name" value="AAA"/>
    <property type="match status" value="1"/>
</dbReference>
<dbReference type="PANTHER" id="PTHR32071">
    <property type="entry name" value="TRANSCRIPTIONAL REGULATORY PROTEIN"/>
    <property type="match status" value="1"/>
</dbReference>
<dbReference type="PANTHER" id="PTHR32071:SF74">
    <property type="entry name" value="TRANSCRIPTIONAL ACTIVATOR ROCR"/>
    <property type="match status" value="1"/>
</dbReference>
<dbReference type="Pfam" id="PF25601">
    <property type="entry name" value="AAA_lid_14"/>
    <property type="match status" value="1"/>
</dbReference>
<dbReference type="SUPFAM" id="SSF46689">
    <property type="entry name" value="Homeodomain-like"/>
    <property type="match status" value="1"/>
</dbReference>
<evidence type="ECO:0000313" key="5">
    <source>
        <dbReference type="Proteomes" id="UP000184052"/>
    </source>
</evidence>
<dbReference type="Gene3D" id="3.40.50.300">
    <property type="entry name" value="P-loop containing nucleotide triphosphate hydrolases"/>
    <property type="match status" value="1"/>
</dbReference>
<dbReference type="InterPro" id="IPR025662">
    <property type="entry name" value="Sigma_54_int_dom_ATP-bd_1"/>
</dbReference>
<keyword evidence="2" id="KW-0067">ATP-binding</keyword>
<dbReference type="SUPFAM" id="SSF52540">
    <property type="entry name" value="P-loop containing nucleoside triphosphate hydrolases"/>
    <property type="match status" value="1"/>
</dbReference>
<dbReference type="PROSITE" id="PS00675">
    <property type="entry name" value="SIGMA54_INTERACT_1"/>
    <property type="match status" value="1"/>
</dbReference>
<organism evidence="4 5">
    <name type="scientific">Dethiosulfatibacter aminovorans DSM 17477</name>
    <dbReference type="NCBI Taxonomy" id="1121476"/>
    <lineage>
        <taxon>Bacteria</taxon>
        <taxon>Bacillati</taxon>
        <taxon>Bacillota</taxon>
        <taxon>Tissierellia</taxon>
        <taxon>Dethiosulfatibacter</taxon>
    </lineage>
</organism>
<dbReference type="InterPro" id="IPR002078">
    <property type="entry name" value="Sigma_54_int"/>
</dbReference>
<dbReference type="PROSITE" id="PS50045">
    <property type="entry name" value="SIGMA54_INTERACT_4"/>
    <property type="match status" value="1"/>
</dbReference>
<dbReference type="FunFam" id="3.40.50.300:FF:000006">
    <property type="entry name" value="DNA-binding transcriptional regulator NtrC"/>
    <property type="match status" value="1"/>
</dbReference>
<dbReference type="Gene3D" id="1.10.10.60">
    <property type="entry name" value="Homeodomain-like"/>
    <property type="match status" value="1"/>
</dbReference>
<dbReference type="RefSeq" id="WP_073046845.1">
    <property type="nucleotide sequence ID" value="NZ_FQZL01000005.1"/>
</dbReference>
<dbReference type="InterPro" id="IPR009057">
    <property type="entry name" value="Homeodomain-like_sf"/>
</dbReference>
<dbReference type="SMART" id="SM00382">
    <property type="entry name" value="AAA"/>
    <property type="match status" value="1"/>
</dbReference>
<dbReference type="InterPro" id="IPR003593">
    <property type="entry name" value="AAA+_ATPase"/>
</dbReference>
<dbReference type="GO" id="GO:0006355">
    <property type="term" value="P:regulation of DNA-templated transcription"/>
    <property type="evidence" value="ECO:0007669"/>
    <property type="project" value="InterPro"/>
</dbReference>
<keyword evidence="1" id="KW-0547">Nucleotide-binding</keyword>
<dbReference type="SUPFAM" id="SSF55785">
    <property type="entry name" value="PYP-like sensor domain (PAS domain)"/>
    <property type="match status" value="1"/>
</dbReference>
<dbReference type="InterPro" id="IPR027417">
    <property type="entry name" value="P-loop_NTPase"/>
</dbReference>
<sequence length="451" mass="50946">MIETYYDIITKIENFVDGLMIVDENGLIKYNKQFAKGPFQIDEKQSLGKTPMEVFPNLTEETSTCYRALKYGETTKNQLQTLNHNGVEITVLDTTFPVIEKGKVIGAVSTTRFMETSLTNDFIDLSTMTSSHKTDFYEISDIMGSSEGIQLLKYKIHKVSKTSSSVLIYGETGTGKELVAQSIHSSSSRRSSRFISQNCAAIPHTLLESIFFGTTKGIYTGAENKPGIFELADGGTIFLDEINSMDLSMQAKLLKAIEEKKVTRIGSSESKKIDVRIIAAVNENPLDCINSNKMRKDLYYRLSSLQIKVPPLRERKTDIPELLDHFIKIFNSEIDINITGVSDEVYDIFKRYDWPGNIREFRNTVESAMNFATSETIEKQDLPETLLNKEISRSHASGYGYGNLNEAVAKFEKDFILSRSKDIKSLSELAERLDISKQSLNYKLKKYSLNL</sequence>
<dbReference type="EMBL" id="FQZL01000005">
    <property type="protein sequence ID" value="SHI55978.1"/>
    <property type="molecule type" value="Genomic_DNA"/>
</dbReference>